<dbReference type="AlphaFoldDB" id="A0A415TYI9"/>
<evidence type="ECO:0000256" key="1">
    <source>
        <dbReference type="SAM" id="Phobius"/>
    </source>
</evidence>
<protein>
    <submittedName>
        <fullName evidence="2">Uncharacterized protein</fullName>
    </submittedName>
</protein>
<evidence type="ECO:0000313" key="2">
    <source>
        <dbReference type="EMBL" id="RHN10858.1"/>
    </source>
</evidence>
<organism evidence="2 3">
    <name type="scientific">Roseburia intestinalis</name>
    <dbReference type="NCBI Taxonomy" id="166486"/>
    <lineage>
        <taxon>Bacteria</taxon>
        <taxon>Bacillati</taxon>
        <taxon>Bacillota</taxon>
        <taxon>Clostridia</taxon>
        <taxon>Lachnospirales</taxon>
        <taxon>Lachnospiraceae</taxon>
        <taxon>Roseburia</taxon>
    </lineage>
</organism>
<name>A0A415TYI9_9FIRM</name>
<keyword evidence="1" id="KW-1133">Transmembrane helix</keyword>
<keyword evidence="1" id="KW-0812">Transmembrane</keyword>
<gene>
    <name evidence="2" type="ORF">DWZ31_04750</name>
</gene>
<proteinExistence type="predicted"/>
<accession>A0A415TYI9</accession>
<dbReference type="EMBL" id="QRQN01000004">
    <property type="protein sequence ID" value="RHN10858.1"/>
    <property type="molecule type" value="Genomic_DNA"/>
</dbReference>
<evidence type="ECO:0000313" key="3">
    <source>
        <dbReference type="Proteomes" id="UP000283586"/>
    </source>
</evidence>
<comment type="caution">
    <text evidence="2">The sequence shown here is derived from an EMBL/GenBank/DDBJ whole genome shotgun (WGS) entry which is preliminary data.</text>
</comment>
<sequence length="60" mass="6659">MDELLVLVYIYIRSNTGICSIGASVMFTHFPAGRYTSRLFISAERTGATMLMCGKVTHRA</sequence>
<reference evidence="2 3" key="1">
    <citation type="submission" date="2018-08" db="EMBL/GenBank/DDBJ databases">
        <title>A genome reference for cultivated species of the human gut microbiota.</title>
        <authorList>
            <person name="Zou Y."/>
            <person name="Xue W."/>
            <person name="Luo G."/>
        </authorList>
    </citation>
    <scope>NUCLEOTIDE SEQUENCE [LARGE SCALE GENOMIC DNA]</scope>
    <source>
        <strain evidence="2 3">AF31-21AC</strain>
    </source>
</reference>
<dbReference type="Proteomes" id="UP000283586">
    <property type="component" value="Unassembled WGS sequence"/>
</dbReference>
<keyword evidence="1" id="KW-0472">Membrane</keyword>
<feature type="transmembrane region" description="Helical" evidence="1">
    <location>
        <begin position="6"/>
        <end position="28"/>
    </location>
</feature>